<dbReference type="Proteomes" id="UP000193560">
    <property type="component" value="Unassembled WGS sequence"/>
</dbReference>
<evidence type="ECO:0008006" key="3">
    <source>
        <dbReference type="Google" id="ProtNLM"/>
    </source>
</evidence>
<reference evidence="1 2" key="1">
    <citation type="submission" date="2016-07" db="EMBL/GenBank/DDBJ databases">
        <title>Pervasive Adenine N6-methylation of Active Genes in Fungi.</title>
        <authorList>
            <consortium name="DOE Joint Genome Institute"/>
            <person name="Mondo S.J."/>
            <person name="Dannebaum R.O."/>
            <person name="Kuo R.C."/>
            <person name="Labutti K."/>
            <person name="Haridas S."/>
            <person name="Kuo A."/>
            <person name="Salamov A."/>
            <person name="Ahrendt S.R."/>
            <person name="Lipzen A."/>
            <person name="Sullivan W."/>
            <person name="Andreopoulos W.B."/>
            <person name="Clum A."/>
            <person name="Lindquist E."/>
            <person name="Daum C."/>
            <person name="Ramamoorthy G.K."/>
            <person name="Gryganskyi A."/>
            <person name="Culley D."/>
            <person name="Magnuson J.K."/>
            <person name="James T.Y."/>
            <person name="O'Malley M.A."/>
            <person name="Stajich J.E."/>
            <person name="Spatafora J.W."/>
            <person name="Visel A."/>
            <person name="Grigoriev I.V."/>
        </authorList>
    </citation>
    <scope>NUCLEOTIDE SEQUENCE [LARGE SCALE GENOMIC DNA]</scope>
    <source>
        <strain evidence="1 2">NRRL 1336</strain>
    </source>
</reference>
<comment type="caution">
    <text evidence="1">The sequence shown here is derived from an EMBL/GenBank/DDBJ whole genome shotgun (WGS) entry which is preliminary data.</text>
</comment>
<organism evidence="1 2">
    <name type="scientific">Absidia repens</name>
    <dbReference type="NCBI Taxonomy" id="90262"/>
    <lineage>
        <taxon>Eukaryota</taxon>
        <taxon>Fungi</taxon>
        <taxon>Fungi incertae sedis</taxon>
        <taxon>Mucoromycota</taxon>
        <taxon>Mucoromycotina</taxon>
        <taxon>Mucoromycetes</taxon>
        <taxon>Mucorales</taxon>
        <taxon>Cunninghamellaceae</taxon>
        <taxon>Absidia</taxon>
    </lineage>
</organism>
<name>A0A1X2INL8_9FUNG</name>
<protein>
    <recommendedName>
        <fullName evidence="3">CHHC U11-48K-type domain-containing protein</fullName>
    </recommendedName>
</protein>
<proteinExistence type="predicted"/>
<dbReference type="OrthoDB" id="69229at2759"/>
<gene>
    <name evidence="1" type="ORF">BCR42DRAFT_410097</name>
</gene>
<sequence>MEVNQKLEQVNSQLDEMLKTLDWERDDLKKWYENQQTLVPCPNQPQHHSIPMSLVEHHKQHCPMDNGQHHHDMNKKK</sequence>
<dbReference type="AlphaFoldDB" id="A0A1X2INL8"/>
<accession>A0A1X2INL8</accession>
<keyword evidence="2" id="KW-1185">Reference proteome</keyword>
<evidence type="ECO:0000313" key="2">
    <source>
        <dbReference type="Proteomes" id="UP000193560"/>
    </source>
</evidence>
<evidence type="ECO:0000313" key="1">
    <source>
        <dbReference type="EMBL" id="ORZ19603.1"/>
    </source>
</evidence>
<dbReference type="EMBL" id="MCGE01000007">
    <property type="protein sequence ID" value="ORZ19603.1"/>
    <property type="molecule type" value="Genomic_DNA"/>
</dbReference>